<sequence>MLGAFFIYKTLKHNKEKDLKHNKEKDIILINKYKKLIHDDVYDAFKSYVLSFQRLKKAHTGQADPINFGSLRLILGIFTLVLAKYPQWHITSSKEHTAINDEYEQLGREVGLSKNMMYLHNVELEKYHDIVRSYNSNVDIISHLTALATDNNNAANKTNAQTLTLSAT</sequence>
<name>A0A481YZF7_9VIRU</name>
<gene>
    <name evidence="1" type="ORF">LCMiAC01_03210</name>
</gene>
<protein>
    <submittedName>
        <fullName evidence="1">Uncharacterized protein</fullName>
    </submittedName>
</protein>
<accession>A0A481YZF7</accession>
<evidence type="ECO:0000313" key="1">
    <source>
        <dbReference type="EMBL" id="QBK88643.1"/>
    </source>
</evidence>
<organism evidence="1">
    <name type="scientific">Mimivirus LCMiAC01</name>
    <dbReference type="NCBI Taxonomy" id="2506608"/>
    <lineage>
        <taxon>Viruses</taxon>
        <taxon>Varidnaviria</taxon>
        <taxon>Bamfordvirae</taxon>
        <taxon>Nucleocytoviricota</taxon>
        <taxon>Megaviricetes</taxon>
        <taxon>Imitervirales</taxon>
        <taxon>Mimiviridae</taxon>
        <taxon>Klosneuvirinae</taxon>
    </lineage>
</organism>
<dbReference type="EMBL" id="MK500394">
    <property type="protein sequence ID" value="QBK88643.1"/>
    <property type="molecule type" value="Genomic_DNA"/>
</dbReference>
<proteinExistence type="predicted"/>
<reference evidence="1" key="1">
    <citation type="journal article" date="2019" name="MBio">
        <title>Virus Genomes from Deep Sea Sediments Expand the Ocean Megavirome and Support Independent Origins of Viral Gigantism.</title>
        <authorList>
            <person name="Backstrom D."/>
            <person name="Yutin N."/>
            <person name="Jorgensen S.L."/>
            <person name="Dharamshi J."/>
            <person name="Homa F."/>
            <person name="Zaremba-Niedwiedzka K."/>
            <person name="Spang A."/>
            <person name="Wolf Y.I."/>
            <person name="Koonin E.V."/>
            <person name="Ettema T.J."/>
        </authorList>
    </citation>
    <scope>NUCLEOTIDE SEQUENCE</scope>
</reference>